<sequence>MIKAVLFDLDGTLVDTELLSARAWLASGERLGLDVSEELIKSFVGRTADAVTSMLIEHLGITEATAQELFSLHRSIKDELMENELAAKPFAVKALSVLKDHGFALGLATSSYRPVAERELEPFDMQAYFDSITCGDEIEHGKPAPDIYLLAAERLGMRPEECAVVEDSPNGVRAGAAAGMSVFLVPDTIEPTPEIRSMCVDVLGSLDELAGAIRLRNEEIA</sequence>
<name>A0A1Y3U2T4_9ACTN</name>
<dbReference type="PANTHER" id="PTHR18901:SF38">
    <property type="entry name" value="PSEUDOURIDINE-5'-PHOSPHATASE"/>
    <property type="match status" value="1"/>
</dbReference>
<protein>
    <recommendedName>
        <fullName evidence="3">HAD family hydrolase</fullName>
    </recommendedName>
</protein>
<dbReference type="Proteomes" id="UP000196560">
    <property type="component" value="Unassembled WGS sequence"/>
</dbReference>
<dbReference type="SUPFAM" id="SSF56784">
    <property type="entry name" value="HAD-like"/>
    <property type="match status" value="1"/>
</dbReference>
<keyword evidence="2" id="KW-1185">Reference proteome</keyword>
<organism evidence="1 2">
    <name type="scientific">Enorma massiliensis</name>
    <dbReference type="NCBI Taxonomy" id="1472761"/>
    <lineage>
        <taxon>Bacteria</taxon>
        <taxon>Bacillati</taxon>
        <taxon>Actinomycetota</taxon>
        <taxon>Coriobacteriia</taxon>
        <taxon>Coriobacteriales</taxon>
        <taxon>Coriobacteriaceae</taxon>
        <taxon>Enorma</taxon>
    </lineage>
</organism>
<dbReference type="eggNOG" id="COG0637">
    <property type="taxonomic scope" value="Bacteria"/>
</dbReference>
<dbReference type="InterPro" id="IPR006439">
    <property type="entry name" value="HAD-SF_hydro_IA"/>
</dbReference>
<proteinExistence type="predicted"/>
<dbReference type="NCBIfam" id="TIGR01509">
    <property type="entry name" value="HAD-SF-IA-v3"/>
    <property type="match status" value="1"/>
</dbReference>
<comment type="caution">
    <text evidence="1">The sequence shown here is derived from an EMBL/GenBank/DDBJ whole genome shotgun (WGS) entry which is preliminary data.</text>
</comment>
<accession>A0A1Y3U2T4</accession>
<dbReference type="SFLD" id="SFLDG01129">
    <property type="entry name" value="C1.5:_HAD__Beta-PGM__Phosphata"/>
    <property type="match status" value="1"/>
</dbReference>
<dbReference type="Pfam" id="PF13419">
    <property type="entry name" value="HAD_2"/>
    <property type="match status" value="1"/>
</dbReference>
<dbReference type="InterPro" id="IPR041492">
    <property type="entry name" value="HAD_2"/>
</dbReference>
<dbReference type="SFLD" id="SFLDG01135">
    <property type="entry name" value="C1.5.6:_HAD__Beta-PGM__Phospha"/>
    <property type="match status" value="1"/>
</dbReference>
<gene>
    <name evidence="1" type="ORF">B5G21_05380</name>
</gene>
<dbReference type="CDD" id="cd07505">
    <property type="entry name" value="HAD_BPGM-like"/>
    <property type="match status" value="1"/>
</dbReference>
<dbReference type="InterPro" id="IPR036412">
    <property type="entry name" value="HAD-like_sf"/>
</dbReference>
<reference evidence="2" key="1">
    <citation type="submission" date="2017-04" db="EMBL/GenBank/DDBJ databases">
        <title>Function of individual gut microbiota members based on whole genome sequencing of pure cultures obtained from chicken caecum.</title>
        <authorList>
            <person name="Medvecky M."/>
            <person name="Cejkova D."/>
            <person name="Polansky O."/>
            <person name="Karasova D."/>
            <person name="Kubasova T."/>
            <person name="Cizek A."/>
            <person name="Rychlik I."/>
        </authorList>
    </citation>
    <scope>NUCLEOTIDE SEQUENCE [LARGE SCALE GENOMIC DNA]</scope>
    <source>
        <strain evidence="2">An70</strain>
    </source>
</reference>
<dbReference type="EMBL" id="NFHO01000005">
    <property type="protein sequence ID" value="OUN43036.1"/>
    <property type="molecule type" value="Genomic_DNA"/>
</dbReference>
<dbReference type="SFLD" id="SFLDS00003">
    <property type="entry name" value="Haloacid_Dehalogenase"/>
    <property type="match status" value="1"/>
</dbReference>
<dbReference type="Gene3D" id="1.10.150.240">
    <property type="entry name" value="Putative phosphatase, domain 2"/>
    <property type="match status" value="1"/>
</dbReference>
<dbReference type="InterPro" id="IPR023198">
    <property type="entry name" value="PGP-like_dom2"/>
</dbReference>
<evidence type="ECO:0000313" key="1">
    <source>
        <dbReference type="EMBL" id="OUN43036.1"/>
    </source>
</evidence>
<dbReference type="Gene3D" id="3.40.50.1000">
    <property type="entry name" value="HAD superfamily/HAD-like"/>
    <property type="match status" value="1"/>
</dbReference>
<dbReference type="RefSeq" id="WP_087186334.1">
    <property type="nucleotide sequence ID" value="NZ_NFHO01000005.1"/>
</dbReference>
<evidence type="ECO:0000313" key="2">
    <source>
        <dbReference type="Proteomes" id="UP000196560"/>
    </source>
</evidence>
<dbReference type="STRING" id="1118060.GCA_000311845_01453"/>
<dbReference type="NCBIfam" id="TIGR01549">
    <property type="entry name" value="HAD-SF-IA-v1"/>
    <property type="match status" value="1"/>
</dbReference>
<evidence type="ECO:0008006" key="3">
    <source>
        <dbReference type="Google" id="ProtNLM"/>
    </source>
</evidence>
<dbReference type="AlphaFoldDB" id="A0A1Y3U2T4"/>
<dbReference type="PANTHER" id="PTHR18901">
    <property type="entry name" value="2-DEOXYGLUCOSE-6-PHOSPHATE PHOSPHATASE 2"/>
    <property type="match status" value="1"/>
</dbReference>
<dbReference type="InterPro" id="IPR023214">
    <property type="entry name" value="HAD_sf"/>
</dbReference>